<dbReference type="InterPro" id="IPR031915">
    <property type="entry name" value="Clr2_N"/>
</dbReference>
<feature type="domain" description="Cryptic loci regulator 2 N-terminal" evidence="2">
    <location>
        <begin position="57"/>
        <end position="98"/>
    </location>
</feature>
<feature type="compositionally biased region" description="Basic and acidic residues" evidence="1">
    <location>
        <begin position="109"/>
        <end position="133"/>
    </location>
</feature>
<reference evidence="3" key="1">
    <citation type="submission" date="2020-12" db="EMBL/GenBank/DDBJ databases">
        <title>Metabolic potential, ecology and presence of endohyphal bacteria is reflected in genomic diversity of Mucoromycotina.</title>
        <authorList>
            <person name="Muszewska A."/>
            <person name="Okrasinska A."/>
            <person name="Steczkiewicz K."/>
            <person name="Drgas O."/>
            <person name="Orlowska M."/>
            <person name="Perlinska-Lenart U."/>
            <person name="Aleksandrzak-Piekarczyk T."/>
            <person name="Szatraj K."/>
            <person name="Zielenkiewicz U."/>
            <person name="Pilsyk S."/>
            <person name="Malc E."/>
            <person name="Mieczkowski P."/>
            <person name="Kruszewska J.S."/>
            <person name="Biernat P."/>
            <person name="Pawlowska J."/>
        </authorList>
    </citation>
    <scope>NUCLEOTIDE SEQUENCE</scope>
    <source>
        <strain evidence="3">WA0000051536</strain>
    </source>
</reference>
<dbReference type="Proteomes" id="UP000612746">
    <property type="component" value="Unassembled WGS sequence"/>
</dbReference>
<dbReference type="EMBL" id="JAEPRA010000009">
    <property type="protein sequence ID" value="KAG2180387.1"/>
    <property type="molecule type" value="Genomic_DNA"/>
</dbReference>
<dbReference type="Pfam" id="PF16761">
    <property type="entry name" value="Clr2_transil"/>
    <property type="match status" value="1"/>
</dbReference>
<sequence>MTEDIQHIEPPKASDANSKFYPVKRAPNGVGQYVELSTETEKCDYWMYLLGTALAEKRKVNHQGHPSKERFRSALQFRRHLLWLDQKSTKPPCGCKLCALLPEASEKKVIDLPEKGPEKTSGHEKKQKNEPRMVQRLQQNVKRAEKKNKLLSPTPWTASQTRRSATSMSSPGSNEGTMERTPSQEHIVTEIHTPHKLGLSNPVPLKSRNKKAGSHQGG</sequence>
<keyword evidence="4" id="KW-1185">Reference proteome</keyword>
<gene>
    <name evidence="3" type="ORF">INT44_003389</name>
</gene>
<feature type="region of interest" description="Disordered" evidence="1">
    <location>
        <begin position="109"/>
        <end position="218"/>
    </location>
</feature>
<protein>
    <recommendedName>
        <fullName evidence="2">Cryptic loci regulator 2 N-terminal domain-containing protein</fullName>
    </recommendedName>
</protein>
<evidence type="ECO:0000256" key="1">
    <source>
        <dbReference type="SAM" id="MobiDB-lite"/>
    </source>
</evidence>
<feature type="compositionally biased region" description="Polar residues" evidence="1">
    <location>
        <begin position="154"/>
        <end position="186"/>
    </location>
</feature>
<organism evidence="3 4">
    <name type="scientific">Umbelopsis vinacea</name>
    <dbReference type="NCBI Taxonomy" id="44442"/>
    <lineage>
        <taxon>Eukaryota</taxon>
        <taxon>Fungi</taxon>
        <taxon>Fungi incertae sedis</taxon>
        <taxon>Mucoromycota</taxon>
        <taxon>Mucoromycotina</taxon>
        <taxon>Umbelopsidomycetes</taxon>
        <taxon>Umbelopsidales</taxon>
        <taxon>Umbelopsidaceae</taxon>
        <taxon>Umbelopsis</taxon>
    </lineage>
</organism>
<feature type="compositionally biased region" description="Basic residues" evidence="1">
    <location>
        <begin position="207"/>
        <end position="218"/>
    </location>
</feature>
<dbReference type="OrthoDB" id="2421327at2759"/>
<evidence type="ECO:0000313" key="3">
    <source>
        <dbReference type="EMBL" id="KAG2180387.1"/>
    </source>
</evidence>
<accession>A0A8H7PU49</accession>
<comment type="caution">
    <text evidence="3">The sequence shown here is derived from an EMBL/GenBank/DDBJ whole genome shotgun (WGS) entry which is preliminary data.</text>
</comment>
<proteinExistence type="predicted"/>
<name>A0A8H7PU49_9FUNG</name>
<evidence type="ECO:0000313" key="4">
    <source>
        <dbReference type="Proteomes" id="UP000612746"/>
    </source>
</evidence>
<evidence type="ECO:0000259" key="2">
    <source>
        <dbReference type="Pfam" id="PF16761"/>
    </source>
</evidence>
<dbReference type="AlphaFoldDB" id="A0A8H7PU49"/>